<dbReference type="Proteomes" id="UP000265703">
    <property type="component" value="Unassembled WGS sequence"/>
</dbReference>
<dbReference type="AlphaFoldDB" id="A0A397S8H3"/>
<evidence type="ECO:0000313" key="1">
    <source>
        <dbReference type="EMBL" id="RIA81782.1"/>
    </source>
</evidence>
<name>A0A397S8H3_9GLOM</name>
<evidence type="ECO:0000313" key="2">
    <source>
        <dbReference type="Proteomes" id="UP000265703"/>
    </source>
</evidence>
<protein>
    <submittedName>
        <fullName evidence="1">Uncharacterized protein</fullName>
    </submittedName>
</protein>
<proteinExistence type="predicted"/>
<keyword evidence="2" id="KW-1185">Reference proteome</keyword>
<gene>
    <name evidence="1" type="ORF">C1645_836408</name>
</gene>
<dbReference type="EMBL" id="QKYT01000744">
    <property type="protein sequence ID" value="RIA81782.1"/>
    <property type="molecule type" value="Genomic_DNA"/>
</dbReference>
<reference evidence="1 2" key="1">
    <citation type="submission" date="2018-06" db="EMBL/GenBank/DDBJ databases">
        <title>Comparative genomics reveals the genomic features of Rhizophagus irregularis, R. cerebriforme, R. diaphanum and Gigaspora rosea, and their symbiotic lifestyle signature.</title>
        <authorList>
            <person name="Morin E."/>
            <person name="San Clemente H."/>
            <person name="Chen E.C.H."/>
            <person name="De La Providencia I."/>
            <person name="Hainaut M."/>
            <person name="Kuo A."/>
            <person name="Kohler A."/>
            <person name="Murat C."/>
            <person name="Tang N."/>
            <person name="Roy S."/>
            <person name="Loubradou J."/>
            <person name="Henrissat B."/>
            <person name="Grigoriev I.V."/>
            <person name="Corradi N."/>
            <person name="Roux C."/>
            <person name="Martin F.M."/>
        </authorList>
    </citation>
    <scope>NUCLEOTIDE SEQUENCE [LARGE SCALE GENOMIC DNA]</scope>
    <source>
        <strain evidence="1 2">DAOM 227022</strain>
    </source>
</reference>
<comment type="caution">
    <text evidence="1">The sequence shown here is derived from an EMBL/GenBank/DDBJ whole genome shotgun (WGS) entry which is preliminary data.</text>
</comment>
<accession>A0A397S8H3</accession>
<organism evidence="1 2">
    <name type="scientific">Glomus cerebriforme</name>
    <dbReference type="NCBI Taxonomy" id="658196"/>
    <lineage>
        <taxon>Eukaryota</taxon>
        <taxon>Fungi</taxon>
        <taxon>Fungi incertae sedis</taxon>
        <taxon>Mucoromycota</taxon>
        <taxon>Glomeromycotina</taxon>
        <taxon>Glomeromycetes</taxon>
        <taxon>Glomerales</taxon>
        <taxon>Glomeraceae</taxon>
        <taxon>Glomus</taxon>
    </lineage>
</organism>
<sequence>MLVIFLSFLTSASDLTFWTSKLKVLLGDTSKSLNTFQYEESSKSLDLTLMQDILNLAPINLSSPVSSQVSNISEEISNNNAVLDAILMDTASSNDPSLKKLKRR</sequence>